<dbReference type="Pfam" id="PF13302">
    <property type="entry name" value="Acetyltransf_3"/>
    <property type="match status" value="1"/>
</dbReference>
<evidence type="ECO:0000259" key="1">
    <source>
        <dbReference type="PROSITE" id="PS51186"/>
    </source>
</evidence>
<evidence type="ECO:0000313" key="3">
    <source>
        <dbReference type="Proteomes" id="UP001519363"/>
    </source>
</evidence>
<comment type="caution">
    <text evidence="2">The sequence shown here is derived from an EMBL/GenBank/DDBJ whole genome shotgun (WGS) entry which is preliminary data.</text>
</comment>
<dbReference type="EMBL" id="JAGIOO010000001">
    <property type="protein sequence ID" value="MBP2471459.1"/>
    <property type="molecule type" value="Genomic_DNA"/>
</dbReference>
<name>A0ABS5A5E3_9PSEU</name>
<keyword evidence="3" id="KW-1185">Reference proteome</keyword>
<proteinExistence type="predicted"/>
<dbReference type="Gene3D" id="3.40.630.30">
    <property type="match status" value="1"/>
</dbReference>
<gene>
    <name evidence="2" type="ORF">JOF53_000331</name>
</gene>
<organism evidence="2 3">
    <name type="scientific">Crossiella equi</name>
    <dbReference type="NCBI Taxonomy" id="130796"/>
    <lineage>
        <taxon>Bacteria</taxon>
        <taxon>Bacillati</taxon>
        <taxon>Actinomycetota</taxon>
        <taxon>Actinomycetes</taxon>
        <taxon>Pseudonocardiales</taxon>
        <taxon>Pseudonocardiaceae</taxon>
        <taxon>Crossiella</taxon>
    </lineage>
</organism>
<sequence>MISPVDLVTERLRLRPATRADLPALERTWTDEQVRRHLGGPLAPELVRTYREKWRPTGEEIAVELPGGAVVGFFFFDRRGEDAELSYLFLPEHWGLGYAREAAAALLAWFPGAHPGRRLVAVTQAANTASVALLAAVGMVKAEEFVEHGADQYLYVLHG</sequence>
<dbReference type="RefSeq" id="WP_209706218.1">
    <property type="nucleotide sequence ID" value="NZ_JAGIOO010000001.1"/>
</dbReference>
<reference evidence="2 3" key="1">
    <citation type="submission" date="2021-03" db="EMBL/GenBank/DDBJ databases">
        <title>Sequencing the genomes of 1000 actinobacteria strains.</title>
        <authorList>
            <person name="Klenk H.-P."/>
        </authorList>
    </citation>
    <scope>NUCLEOTIDE SEQUENCE [LARGE SCALE GENOMIC DNA]</scope>
    <source>
        <strain evidence="2 3">DSM 44580</strain>
    </source>
</reference>
<dbReference type="InterPro" id="IPR016181">
    <property type="entry name" value="Acyl_CoA_acyltransferase"/>
</dbReference>
<evidence type="ECO:0000313" key="2">
    <source>
        <dbReference type="EMBL" id="MBP2471459.1"/>
    </source>
</evidence>
<feature type="domain" description="N-acetyltransferase" evidence="1">
    <location>
        <begin position="12"/>
        <end position="159"/>
    </location>
</feature>
<dbReference type="PROSITE" id="PS51186">
    <property type="entry name" value="GNAT"/>
    <property type="match status" value="1"/>
</dbReference>
<dbReference type="SUPFAM" id="SSF55729">
    <property type="entry name" value="Acyl-CoA N-acyltransferases (Nat)"/>
    <property type="match status" value="1"/>
</dbReference>
<dbReference type="PANTHER" id="PTHR43792:SF1">
    <property type="entry name" value="N-ACETYLTRANSFERASE DOMAIN-CONTAINING PROTEIN"/>
    <property type="match status" value="1"/>
</dbReference>
<dbReference type="Proteomes" id="UP001519363">
    <property type="component" value="Unassembled WGS sequence"/>
</dbReference>
<dbReference type="InterPro" id="IPR000182">
    <property type="entry name" value="GNAT_dom"/>
</dbReference>
<dbReference type="InterPro" id="IPR051531">
    <property type="entry name" value="N-acetyltransferase"/>
</dbReference>
<dbReference type="PANTHER" id="PTHR43792">
    <property type="entry name" value="GNAT FAMILY, PUTATIVE (AFU_ORTHOLOGUE AFUA_3G00765)-RELATED-RELATED"/>
    <property type="match status" value="1"/>
</dbReference>
<protein>
    <submittedName>
        <fullName evidence="2">RimJ/RimL family protein N-acetyltransferase</fullName>
    </submittedName>
</protein>
<accession>A0ABS5A5E3</accession>